<dbReference type="OrthoDB" id="10003767at2759"/>
<sequence length="496" mass="56828">MSRSVLPSAKALPAAEDCESVRDGQLDQRAPHLYPLTAHQVEDTIRQFIESIDKAAACDLASRFNDGRPCKVVDQKNGSFNICFFILFDAENVTWVLRIPIAPVVIDAWTKVVSEVTTIRYIKRKTTIPVPQIYAYGKDTTLVEGTSTPFMLLEFMHGQQLHTRTFFDATEHQRRNLYIGLINILAQLRKLEFPAIGSLMPNPDNPDDELNPRTGTFLSLTINEFERQRQQPLSMETSTVKQLIDLHCHMLSETFQMPTEELEPRQAKSEMFALHSVTRKIQDCIDLEESNHSFVLAHPDLRCGNIIVDDNFNILGVIDWEYTSTVPQQLFVPPPWITGHDPDTLLLVTGVPRCQVLQEFGTVLQEMHETSSGWTQLWQDWGFQRENIAPSKELLLELSPIVQILRHPASLPDVYYSSIFKQSFGSDADKDVVVNNFFQDNPTFAERIELQLQNSERYTEYLKNHDLLIPDERLQFMKEWLEKANALLQAGRARRG</sequence>
<keyword evidence="3" id="KW-1185">Reference proteome</keyword>
<feature type="non-terminal residue" evidence="2">
    <location>
        <position position="496"/>
    </location>
</feature>
<proteinExistence type="predicted"/>
<protein>
    <recommendedName>
        <fullName evidence="1">Aminoglycoside phosphotransferase domain-containing protein</fullName>
    </recommendedName>
</protein>
<name>A0A7S9PWM1_EPIFF</name>
<dbReference type="Gene3D" id="3.30.200.20">
    <property type="entry name" value="Phosphorylase Kinase, domain 1"/>
    <property type="match status" value="1"/>
</dbReference>
<evidence type="ECO:0000259" key="1">
    <source>
        <dbReference type="Pfam" id="PF01636"/>
    </source>
</evidence>
<dbReference type="AlphaFoldDB" id="A0A7S9PWM1"/>
<dbReference type="Gene3D" id="3.90.1200.10">
    <property type="match status" value="1"/>
</dbReference>
<dbReference type="PANTHER" id="PTHR21310:SF37">
    <property type="entry name" value="AMINOGLYCOSIDE PHOSPHOTRANSFERASE DOMAIN-CONTAINING PROTEIN"/>
    <property type="match status" value="1"/>
</dbReference>
<dbReference type="Proteomes" id="UP000594364">
    <property type="component" value="Chromosome 4"/>
</dbReference>
<dbReference type="InterPro" id="IPR011009">
    <property type="entry name" value="Kinase-like_dom_sf"/>
</dbReference>
<accession>A0A7S9PWM1</accession>
<feature type="domain" description="Aminoglycoside phosphotransferase" evidence="1">
    <location>
        <begin position="94"/>
        <end position="323"/>
    </location>
</feature>
<organism evidence="2 3">
    <name type="scientific">Epichloe festucae (strain Fl1)</name>
    <dbReference type="NCBI Taxonomy" id="877507"/>
    <lineage>
        <taxon>Eukaryota</taxon>
        <taxon>Fungi</taxon>
        <taxon>Dikarya</taxon>
        <taxon>Ascomycota</taxon>
        <taxon>Pezizomycotina</taxon>
        <taxon>Sordariomycetes</taxon>
        <taxon>Hypocreomycetidae</taxon>
        <taxon>Hypocreales</taxon>
        <taxon>Clavicipitaceae</taxon>
        <taxon>Epichloe</taxon>
    </lineage>
</organism>
<reference evidence="2 3" key="1">
    <citation type="journal article" date="2018" name="PLoS Genet.">
        <title>Repeat elements organise 3D genome structure and mediate transcription in the filamentous fungus Epichloe festucae.</title>
        <authorList>
            <person name="Winter D.J."/>
            <person name="Ganley A.R.D."/>
            <person name="Young C.A."/>
            <person name="Liachko I."/>
            <person name="Schardl C.L."/>
            <person name="Dupont P.Y."/>
            <person name="Berry D."/>
            <person name="Ram A."/>
            <person name="Scott B."/>
            <person name="Cox M.P."/>
        </authorList>
    </citation>
    <scope>NUCLEOTIDE SEQUENCE [LARGE SCALE GENOMIC DNA]</scope>
    <source>
        <strain evidence="2 3">Fl1</strain>
    </source>
</reference>
<dbReference type="InterPro" id="IPR002575">
    <property type="entry name" value="Aminoglycoside_PTrfase"/>
</dbReference>
<dbReference type="EMBL" id="CP031388">
    <property type="protein sequence ID" value="QPH03922.1"/>
    <property type="molecule type" value="Genomic_DNA"/>
</dbReference>
<dbReference type="PANTHER" id="PTHR21310">
    <property type="entry name" value="AMINOGLYCOSIDE PHOSPHOTRANSFERASE-RELATED-RELATED"/>
    <property type="match status" value="1"/>
</dbReference>
<gene>
    <name evidence="2" type="ORF">C2857_000370</name>
</gene>
<dbReference type="Pfam" id="PF01636">
    <property type="entry name" value="APH"/>
    <property type="match status" value="1"/>
</dbReference>
<evidence type="ECO:0000313" key="3">
    <source>
        <dbReference type="Proteomes" id="UP000594364"/>
    </source>
</evidence>
<dbReference type="InterPro" id="IPR051678">
    <property type="entry name" value="AGP_Transferase"/>
</dbReference>
<dbReference type="SUPFAM" id="SSF56112">
    <property type="entry name" value="Protein kinase-like (PK-like)"/>
    <property type="match status" value="1"/>
</dbReference>
<evidence type="ECO:0000313" key="2">
    <source>
        <dbReference type="EMBL" id="QPH03922.1"/>
    </source>
</evidence>